<evidence type="ECO:0000313" key="4">
    <source>
        <dbReference type="Proteomes" id="UP000814176"/>
    </source>
</evidence>
<name>A0ABQ8KY56_9APHY</name>
<dbReference type="GeneID" id="72002808"/>
<feature type="transmembrane region" description="Helical" evidence="2">
    <location>
        <begin position="151"/>
        <end position="171"/>
    </location>
</feature>
<sequence length="607" mass="68481">MISRECSALRRVYQGFPTETIGWLCVARLLWIFAANTLIAQCNAKIEVHSMGNSACGKSMTTPAGEPCGAVLHATLAGRQRDSRHAERRMRESTIKNRLEPACRLYSNISLVVSCCVLAVARSTLLYLVLLYAITSVRSSLRTTTVSPVRLIASFELAPHGYSLVLSYLVASQKRGRDQVVICNCWPATGQTKLKVIVHTQSDAHLSAQNLVRTTSVSSTVVGSGTGHRLHKTVVTAHYYDTPAMYPNLPRANSSSNSSARTAPPPYSPGQAPSNGQHETSPLNVVFPGYGARTEPCSTSTSKTPFKLSSVLIAMTYIALFGVISIQALHLAKYPPTRAELAELKQEWDLELTAHKQMQDYDKWAQDRLAFERERDQWLVARREYLIDQDNWEQQRQSYEDDTESWRRAQEDYNLTKTFWDSEREAWELERKRWAREQEKRDKEWKADADKHRRGEGNALGVTWTGIESHHCVAYGTREYTARIAFDAAQACKQMPLTVNGALFSSPQECTQDEDSFVSRWHIDVGEASCKVYWGDLSNKGCHGQGSSKRRYEARLWGAGEWEWIHMCRSTPTDIHGQHFKSPTECEDRGPFYGMFGIWDVDDDTCA</sequence>
<keyword evidence="2" id="KW-0812">Transmembrane</keyword>
<evidence type="ECO:0000256" key="2">
    <source>
        <dbReference type="SAM" id="Phobius"/>
    </source>
</evidence>
<reference evidence="3 4" key="1">
    <citation type="journal article" date="2021" name="Environ. Microbiol.">
        <title>Gene family expansions and transcriptome signatures uncover fungal adaptations to wood decay.</title>
        <authorList>
            <person name="Hage H."/>
            <person name="Miyauchi S."/>
            <person name="Viragh M."/>
            <person name="Drula E."/>
            <person name="Min B."/>
            <person name="Chaduli D."/>
            <person name="Navarro D."/>
            <person name="Favel A."/>
            <person name="Norest M."/>
            <person name="Lesage-Meessen L."/>
            <person name="Balint B."/>
            <person name="Merenyi Z."/>
            <person name="de Eugenio L."/>
            <person name="Morin E."/>
            <person name="Martinez A.T."/>
            <person name="Baldrian P."/>
            <person name="Stursova M."/>
            <person name="Martinez M.J."/>
            <person name="Novotny C."/>
            <person name="Magnuson J.K."/>
            <person name="Spatafora J.W."/>
            <person name="Maurice S."/>
            <person name="Pangilinan J."/>
            <person name="Andreopoulos W."/>
            <person name="LaButti K."/>
            <person name="Hundley H."/>
            <person name="Na H."/>
            <person name="Kuo A."/>
            <person name="Barry K."/>
            <person name="Lipzen A."/>
            <person name="Henrissat B."/>
            <person name="Riley R."/>
            <person name="Ahrendt S."/>
            <person name="Nagy L.G."/>
            <person name="Grigoriev I.V."/>
            <person name="Martin F."/>
            <person name="Rosso M.N."/>
        </authorList>
    </citation>
    <scope>NUCLEOTIDE SEQUENCE [LARGE SCALE GENOMIC DNA]</scope>
    <source>
        <strain evidence="3 4">CIRM-BRFM 1785</strain>
    </source>
</reference>
<protein>
    <submittedName>
        <fullName evidence="3">Uncharacterized protein</fullName>
    </submittedName>
</protein>
<dbReference type="Proteomes" id="UP000814176">
    <property type="component" value="Unassembled WGS sequence"/>
</dbReference>
<feature type="region of interest" description="Disordered" evidence="1">
    <location>
        <begin position="248"/>
        <end position="286"/>
    </location>
</feature>
<evidence type="ECO:0000256" key="1">
    <source>
        <dbReference type="SAM" id="MobiDB-lite"/>
    </source>
</evidence>
<keyword evidence="2" id="KW-1133">Transmembrane helix</keyword>
<organism evidence="3 4">
    <name type="scientific">Rhodofomes roseus</name>
    <dbReference type="NCBI Taxonomy" id="34475"/>
    <lineage>
        <taxon>Eukaryota</taxon>
        <taxon>Fungi</taxon>
        <taxon>Dikarya</taxon>
        <taxon>Basidiomycota</taxon>
        <taxon>Agaricomycotina</taxon>
        <taxon>Agaricomycetes</taxon>
        <taxon>Polyporales</taxon>
        <taxon>Rhodofomes</taxon>
    </lineage>
</organism>
<proteinExistence type="predicted"/>
<feature type="transmembrane region" description="Helical" evidence="2">
    <location>
        <begin position="311"/>
        <end position="332"/>
    </location>
</feature>
<feature type="compositionally biased region" description="Polar residues" evidence="1">
    <location>
        <begin position="271"/>
        <end position="283"/>
    </location>
</feature>
<gene>
    <name evidence="3" type="ORF">C8Q71DRAFT_730139</name>
</gene>
<keyword evidence="4" id="KW-1185">Reference proteome</keyword>
<evidence type="ECO:0000313" key="3">
    <source>
        <dbReference type="EMBL" id="KAH9843820.1"/>
    </source>
</evidence>
<accession>A0ABQ8KY56</accession>
<dbReference type="RefSeq" id="XP_047784630.1">
    <property type="nucleotide sequence ID" value="XM_047922076.1"/>
</dbReference>
<dbReference type="EMBL" id="JADCUA010000001">
    <property type="protein sequence ID" value="KAH9843820.1"/>
    <property type="molecule type" value="Genomic_DNA"/>
</dbReference>
<comment type="caution">
    <text evidence="3">The sequence shown here is derived from an EMBL/GenBank/DDBJ whole genome shotgun (WGS) entry which is preliminary data.</text>
</comment>
<feature type="transmembrane region" description="Helical" evidence="2">
    <location>
        <begin position="105"/>
        <end position="131"/>
    </location>
</feature>
<feature type="compositionally biased region" description="Low complexity" evidence="1">
    <location>
        <begin position="248"/>
        <end position="262"/>
    </location>
</feature>
<keyword evidence="2" id="KW-0472">Membrane</keyword>